<evidence type="ECO:0000313" key="6">
    <source>
        <dbReference type="Proteomes" id="UP000188929"/>
    </source>
</evidence>
<feature type="transmembrane region" description="Helical" evidence="3">
    <location>
        <begin position="52"/>
        <end position="69"/>
    </location>
</feature>
<evidence type="ECO:0000256" key="1">
    <source>
        <dbReference type="ARBA" id="ARBA00022801"/>
    </source>
</evidence>
<protein>
    <recommendedName>
        <fullName evidence="4">PPM-type phosphatase domain-containing protein</fullName>
    </recommendedName>
</protein>
<feature type="transmembrane region" description="Helical" evidence="3">
    <location>
        <begin position="81"/>
        <end position="114"/>
    </location>
</feature>
<accession>A0A1V2IJG1</accession>
<evidence type="ECO:0000313" key="5">
    <source>
        <dbReference type="EMBL" id="ONH33079.1"/>
    </source>
</evidence>
<dbReference type="Gene3D" id="3.60.40.10">
    <property type="entry name" value="PPM-type phosphatase domain"/>
    <property type="match status" value="1"/>
</dbReference>
<proteinExistence type="predicted"/>
<evidence type="ECO:0000256" key="2">
    <source>
        <dbReference type="SAM" id="MobiDB-lite"/>
    </source>
</evidence>
<reference evidence="6" key="1">
    <citation type="submission" date="2016-10" db="EMBL/GenBank/DDBJ databases">
        <title>Frankia sp. NRRL B-16386 Genome sequencing.</title>
        <authorList>
            <person name="Ghodhbane-Gtari F."/>
            <person name="Swanson E."/>
            <person name="Gueddou A."/>
            <person name="Hezbri K."/>
            <person name="Ktari K."/>
            <person name="Nouioui I."/>
            <person name="Morris K."/>
            <person name="Simpson S."/>
            <person name="Abebe-Akele F."/>
            <person name="Thomas K."/>
            <person name="Gtari M."/>
            <person name="Tisa L.S."/>
        </authorList>
    </citation>
    <scope>NUCLEOTIDE SEQUENCE [LARGE SCALE GENOMIC DNA]</scope>
    <source>
        <strain evidence="6">NRRL B-16386</strain>
    </source>
</reference>
<keyword evidence="6" id="KW-1185">Reference proteome</keyword>
<feature type="transmembrane region" description="Helical" evidence="3">
    <location>
        <begin position="126"/>
        <end position="146"/>
    </location>
</feature>
<dbReference type="PANTHER" id="PTHR43156:SF2">
    <property type="entry name" value="STAGE II SPORULATION PROTEIN E"/>
    <property type="match status" value="1"/>
</dbReference>
<feature type="domain" description="PPM-type phosphatase" evidence="4">
    <location>
        <begin position="183"/>
        <end position="402"/>
    </location>
</feature>
<dbReference type="STRING" id="1834516.BL253_02510"/>
<keyword evidence="3" id="KW-0812">Transmembrane</keyword>
<dbReference type="InterPro" id="IPR036457">
    <property type="entry name" value="PPM-type-like_dom_sf"/>
</dbReference>
<name>A0A1V2IJG1_9ACTN</name>
<feature type="compositionally biased region" description="Low complexity" evidence="2">
    <location>
        <begin position="439"/>
        <end position="454"/>
    </location>
</feature>
<organism evidence="5 6">
    <name type="scientific">Pseudofrankia asymbiotica</name>
    <dbReference type="NCBI Taxonomy" id="1834516"/>
    <lineage>
        <taxon>Bacteria</taxon>
        <taxon>Bacillati</taxon>
        <taxon>Actinomycetota</taxon>
        <taxon>Actinomycetes</taxon>
        <taxon>Frankiales</taxon>
        <taxon>Frankiaceae</taxon>
        <taxon>Pseudofrankia</taxon>
    </lineage>
</organism>
<keyword evidence="3" id="KW-1133">Transmembrane helix</keyword>
<dbReference type="GO" id="GO:0016791">
    <property type="term" value="F:phosphatase activity"/>
    <property type="evidence" value="ECO:0007669"/>
    <property type="project" value="TreeGrafter"/>
</dbReference>
<dbReference type="SUPFAM" id="SSF81606">
    <property type="entry name" value="PP2C-like"/>
    <property type="match status" value="1"/>
</dbReference>
<dbReference type="AlphaFoldDB" id="A0A1V2IJG1"/>
<dbReference type="PANTHER" id="PTHR43156">
    <property type="entry name" value="STAGE II SPORULATION PROTEIN E-RELATED"/>
    <property type="match status" value="1"/>
</dbReference>
<keyword evidence="1" id="KW-0378">Hydrolase</keyword>
<dbReference type="Proteomes" id="UP000188929">
    <property type="component" value="Unassembled WGS sequence"/>
</dbReference>
<dbReference type="SMART" id="SM00331">
    <property type="entry name" value="PP2C_SIG"/>
    <property type="match status" value="1"/>
</dbReference>
<evidence type="ECO:0000256" key="3">
    <source>
        <dbReference type="SAM" id="Phobius"/>
    </source>
</evidence>
<comment type="caution">
    <text evidence="5">The sequence shown here is derived from an EMBL/GenBank/DDBJ whole genome shotgun (WGS) entry which is preliminary data.</text>
</comment>
<dbReference type="InterPro" id="IPR001932">
    <property type="entry name" value="PPM-type_phosphatase-like_dom"/>
</dbReference>
<evidence type="ECO:0000259" key="4">
    <source>
        <dbReference type="SMART" id="SM00331"/>
    </source>
</evidence>
<dbReference type="InterPro" id="IPR052016">
    <property type="entry name" value="Bact_Sigma-Reg"/>
</dbReference>
<feature type="region of interest" description="Disordered" evidence="2">
    <location>
        <begin position="404"/>
        <end position="454"/>
    </location>
</feature>
<dbReference type="EMBL" id="MOMC01000007">
    <property type="protein sequence ID" value="ONH33079.1"/>
    <property type="molecule type" value="Genomic_DNA"/>
</dbReference>
<dbReference type="Pfam" id="PF07228">
    <property type="entry name" value="SpoIIE"/>
    <property type="match status" value="1"/>
</dbReference>
<keyword evidence="3" id="KW-0472">Membrane</keyword>
<sequence length="454" mass="47245">MGDHSRPAHPPDPLAAATMRRALPAVAGRPGGRGQPRRAARIRRPVTSSRRTWWAVVMPALTLIAVILLEISNRTWTIRELVVISPMAAATLAGPGLTTVYAVAAVVSALGLGWYDSLDTGMAGGWTAQIVRLGGVAIGGVLAILASRYNTGRETTLANVRRVAEVAQQAILTDVPPVSREGLRLAVRYESAAAEASVGGDLYELVDSPWGTRLLIGDARGKGLGAVRLASRVLGCFRVVARGRRYIHEVLPDLDAEVASVGELDDFVTGIVAELGGRWLTLANAGHPDPVLWRHGRVRLLAPSGRQPPLGLGAGSARAARDNAGVVTVALEPGDRLLFYTDGIAEARDRRTGEFFPLLPAVERALGEARTLDDALADLAATVREWTGSALGDDVALLAAEVPADPRPALPGTPTFSTRRQAGLAAPGPAPGGRRGEQSGLAAAGGSASASASA</sequence>
<gene>
    <name evidence="5" type="ORF">BL253_02510</name>
</gene>